<dbReference type="AlphaFoldDB" id="A0A1H1PCS6"/>
<dbReference type="EMBL" id="LT629757">
    <property type="protein sequence ID" value="SDS09042.1"/>
    <property type="molecule type" value="Genomic_DNA"/>
</dbReference>
<accession>A0A1H1PCS6</accession>
<protein>
    <submittedName>
        <fullName evidence="2">Uncharacterized protein</fullName>
    </submittedName>
</protein>
<keyword evidence="1" id="KW-1133">Transmembrane helix</keyword>
<evidence type="ECO:0000313" key="3">
    <source>
        <dbReference type="Proteomes" id="UP000198859"/>
    </source>
</evidence>
<keyword evidence="1" id="KW-0472">Membrane</keyword>
<organism evidence="2 3">
    <name type="scientific">Nocardioides scoriae</name>
    <dbReference type="NCBI Taxonomy" id="642780"/>
    <lineage>
        <taxon>Bacteria</taxon>
        <taxon>Bacillati</taxon>
        <taxon>Actinomycetota</taxon>
        <taxon>Actinomycetes</taxon>
        <taxon>Propionibacteriales</taxon>
        <taxon>Nocardioidaceae</taxon>
        <taxon>Nocardioides</taxon>
    </lineage>
</organism>
<proteinExistence type="predicted"/>
<feature type="transmembrane region" description="Helical" evidence="1">
    <location>
        <begin position="29"/>
        <end position="50"/>
    </location>
</feature>
<evidence type="ECO:0000256" key="1">
    <source>
        <dbReference type="SAM" id="Phobius"/>
    </source>
</evidence>
<reference evidence="3" key="1">
    <citation type="submission" date="2016-10" db="EMBL/GenBank/DDBJ databases">
        <authorList>
            <person name="Varghese N."/>
            <person name="Submissions S."/>
        </authorList>
    </citation>
    <scope>NUCLEOTIDE SEQUENCE [LARGE SCALE GENOMIC DNA]</scope>
    <source>
        <strain evidence="3">DSM 22127</strain>
    </source>
</reference>
<gene>
    <name evidence="2" type="ORF">SAMN04488570_1105</name>
</gene>
<dbReference type="STRING" id="642780.SAMN04488570_1105"/>
<sequence>MRTLPRCVLAVRHSPGQSRGRFLECLRRVSWTGIGLACLGFAVALVEVALTH</sequence>
<keyword evidence="1" id="KW-0812">Transmembrane</keyword>
<name>A0A1H1PCS6_9ACTN</name>
<keyword evidence="3" id="KW-1185">Reference proteome</keyword>
<evidence type="ECO:0000313" key="2">
    <source>
        <dbReference type="EMBL" id="SDS09042.1"/>
    </source>
</evidence>
<dbReference type="Proteomes" id="UP000198859">
    <property type="component" value="Chromosome I"/>
</dbReference>